<dbReference type="PANTHER" id="PTHR38088">
    <property type="entry name" value="UCP029143 FAMILY PROTEIN"/>
    <property type="match status" value="1"/>
</dbReference>
<dbReference type="EMBL" id="JABAEB010000006">
    <property type="protein sequence ID" value="NLQ23561.1"/>
    <property type="molecule type" value="Genomic_DNA"/>
</dbReference>
<dbReference type="EC" id="3.5.1.135" evidence="2"/>
<comment type="catalytic activity">
    <reaction evidence="2">
        <text>N(4)-acetylcytosine + H2O = cytosine + acetate + H(+)</text>
        <dbReference type="Rhea" id="RHEA:62940"/>
        <dbReference type="ChEBI" id="CHEBI:15377"/>
        <dbReference type="ChEBI" id="CHEBI:15378"/>
        <dbReference type="ChEBI" id="CHEBI:16040"/>
        <dbReference type="ChEBI" id="CHEBI:30089"/>
        <dbReference type="ChEBI" id="CHEBI:146134"/>
        <dbReference type="EC" id="3.5.1.135"/>
    </reaction>
</comment>
<dbReference type="Gene3D" id="2.30.130.30">
    <property type="entry name" value="Hypothetical protein"/>
    <property type="match status" value="1"/>
</dbReference>
<dbReference type="Proteomes" id="UP000527352">
    <property type="component" value="Unassembled WGS sequence"/>
</dbReference>
<dbReference type="SMART" id="SM01022">
    <property type="entry name" value="ASCH"/>
    <property type="match status" value="1"/>
</dbReference>
<comment type="function">
    <text evidence="2">Catalyzes the hydrolysis of N(4)-acetylcytidine (ac4C).</text>
</comment>
<protein>
    <recommendedName>
        <fullName evidence="2">N(4)-acetylcytidine amidohydrolase</fullName>
        <shortName evidence="2">ac4C amidohydrolase</shortName>
        <ecNumber evidence="2">3.5.1.135</ecNumber>
    </recommendedName>
</protein>
<dbReference type="Pfam" id="PF04266">
    <property type="entry name" value="ASCH"/>
    <property type="match status" value="1"/>
</dbReference>
<evidence type="ECO:0000259" key="3">
    <source>
        <dbReference type="SMART" id="SM01022"/>
    </source>
</evidence>
<dbReference type="HAMAP" id="MF_00684">
    <property type="entry name" value="ac4C_amidohydr"/>
    <property type="match status" value="1"/>
</dbReference>
<proteinExistence type="inferred from homology"/>
<feature type="active site" description="Nucleophile" evidence="2">
    <location>
        <position position="24"/>
    </location>
</feature>
<name>A0ABX1KMX4_9GAMM</name>
<dbReference type="SUPFAM" id="SSF88697">
    <property type="entry name" value="PUA domain-like"/>
    <property type="match status" value="1"/>
</dbReference>
<reference evidence="4 5" key="1">
    <citation type="submission" date="2020-04" db="EMBL/GenBank/DDBJ databases">
        <title>The first description of lens atrophy caused by putative novel Shewanella sp. that is a new emerging pathogen for cultured rainbow trout?</title>
        <authorList>
            <person name="Saticioglu I.B."/>
            <person name="Duman M."/>
            <person name="Altun S."/>
        </authorList>
    </citation>
    <scope>NUCLEOTIDE SEQUENCE [LARGE SCALE GENOMIC DNA]</scope>
    <source>
        <strain evidence="4 5">S-1</strain>
    </source>
</reference>
<keyword evidence="5" id="KW-1185">Reference proteome</keyword>
<evidence type="ECO:0000256" key="1">
    <source>
        <dbReference type="ARBA" id="ARBA00022801"/>
    </source>
</evidence>
<evidence type="ECO:0000313" key="4">
    <source>
        <dbReference type="EMBL" id="NLQ23561.1"/>
    </source>
</evidence>
<organism evidence="4 5">
    <name type="scientific">Shewanella oncorhynchi</name>
    <dbReference type="NCBI Taxonomy" id="2726434"/>
    <lineage>
        <taxon>Bacteria</taxon>
        <taxon>Pseudomonadati</taxon>
        <taxon>Pseudomonadota</taxon>
        <taxon>Gammaproteobacteria</taxon>
        <taxon>Alteromonadales</taxon>
        <taxon>Shewanellaceae</taxon>
        <taxon>Shewanella</taxon>
    </lineage>
</organism>
<keyword evidence="1 2" id="KW-0378">Hydrolase</keyword>
<dbReference type="PIRSF" id="PIRSF029143">
    <property type="entry name" value="UCP029143"/>
    <property type="match status" value="1"/>
</dbReference>
<dbReference type="InterPro" id="IPR015947">
    <property type="entry name" value="PUA-like_sf"/>
</dbReference>
<dbReference type="CDD" id="cd06552">
    <property type="entry name" value="ASCH_yqfb_like"/>
    <property type="match status" value="1"/>
</dbReference>
<evidence type="ECO:0000256" key="2">
    <source>
        <dbReference type="HAMAP-Rule" id="MF_00684"/>
    </source>
</evidence>
<dbReference type="InterPro" id="IPR008314">
    <property type="entry name" value="AC4CH"/>
</dbReference>
<dbReference type="InterPro" id="IPR007374">
    <property type="entry name" value="ASCH_domain"/>
</dbReference>
<sequence length="105" mass="12187">MLLTKITFFERFEHDILSGTKTITLRDETESHVIAGQTLPVSTFETDRWFCDIHIIDVVPVTLTELSDIHAKQENMTLPQLRDVIAEIYPGLEQLFMIQFRVLPQ</sequence>
<dbReference type="PANTHER" id="PTHR38088:SF2">
    <property type="entry name" value="UCP029143 FAMILY PROTEIN"/>
    <property type="match status" value="1"/>
</dbReference>
<comment type="catalytic activity">
    <reaction evidence="2">
        <text>N(4)-acetyl-2'-deoxycytidine + H2O = 2'-deoxycytidine + acetate + H(+)</text>
        <dbReference type="Rhea" id="RHEA:62936"/>
        <dbReference type="ChEBI" id="CHEBI:15377"/>
        <dbReference type="ChEBI" id="CHEBI:15378"/>
        <dbReference type="ChEBI" id="CHEBI:15698"/>
        <dbReference type="ChEBI" id="CHEBI:30089"/>
        <dbReference type="ChEBI" id="CHEBI:146133"/>
        <dbReference type="EC" id="3.5.1.135"/>
    </reaction>
</comment>
<comment type="caution">
    <text evidence="4">The sequence shown here is derived from an EMBL/GenBank/DDBJ whole genome shotgun (WGS) entry which is preliminary data.</text>
</comment>
<gene>
    <name evidence="4" type="ORF">HGO26_11860</name>
</gene>
<feature type="active site" description="Proton acceptor" evidence="2">
    <location>
        <position position="21"/>
    </location>
</feature>
<feature type="active site" description="Proton donor" evidence="2">
    <location>
        <position position="74"/>
    </location>
</feature>
<feature type="domain" description="ASCH" evidence="3">
    <location>
        <begin position="6"/>
        <end position="104"/>
    </location>
</feature>
<accession>A0ABX1KMX4</accession>
<evidence type="ECO:0000313" key="5">
    <source>
        <dbReference type="Proteomes" id="UP000527352"/>
    </source>
</evidence>
<comment type="catalytic activity">
    <reaction evidence="2">
        <text>N(4)-acetylcytidine + H2O = cytidine + acetate + H(+)</text>
        <dbReference type="Rhea" id="RHEA:62932"/>
        <dbReference type="ChEBI" id="CHEBI:15377"/>
        <dbReference type="ChEBI" id="CHEBI:15378"/>
        <dbReference type="ChEBI" id="CHEBI:17562"/>
        <dbReference type="ChEBI" id="CHEBI:30089"/>
        <dbReference type="ChEBI" id="CHEBI:70989"/>
        <dbReference type="EC" id="3.5.1.135"/>
    </reaction>
</comment>
<comment type="similarity">
    <text evidence="2">Belongs to the N(4)-acetylcytidine amidohydrolase family.</text>
</comment>
<dbReference type="RefSeq" id="WP_113940516.1">
    <property type="nucleotide sequence ID" value="NZ_CP180478.1"/>
</dbReference>
<dbReference type="NCBIfam" id="NF003443">
    <property type="entry name" value="PRK04980.1"/>
    <property type="match status" value="1"/>
</dbReference>